<dbReference type="OrthoDB" id="68104at2759"/>
<dbReference type="GO" id="GO:0051015">
    <property type="term" value="F:actin filament binding"/>
    <property type="evidence" value="ECO:0007669"/>
    <property type="project" value="TreeGrafter"/>
</dbReference>
<feature type="compositionally biased region" description="Basic and acidic residues" evidence="2">
    <location>
        <begin position="925"/>
        <end position="946"/>
    </location>
</feature>
<feature type="compositionally biased region" description="Basic and acidic residues" evidence="2">
    <location>
        <begin position="887"/>
        <end position="915"/>
    </location>
</feature>
<keyword evidence="4" id="KW-1185">Reference proteome</keyword>
<feature type="compositionally biased region" description="Low complexity" evidence="2">
    <location>
        <begin position="40"/>
        <end position="51"/>
    </location>
</feature>
<dbReference type="Pfam" id="PF01906">
    <property type="entry name" value="YbjQ_1"/>
    <property type="match status" value="1"/>
</dbReference>
<feature type="compositionally biased region" description="Polar residues" evidence="2">
    <location>
        <begin position="371"/>
        <end position="384"/>
    </location>
</feature>
<dbReference type="VEuPathDB" id="FungiDB:PSHT_05044"/>
<protein>
    <submittedName>
        <fullName evidence="3">Uncharacterized protein</fullName>
    </submittedName>
</protein>
<organism evidence="3 4">
    <name type="scientific">Puccinia striiformis</name>
    <dbReference type="NCBI Taxonomy" id="27350"/>
    <lineage>
        <taxon>Eukaryota</taxon>
        <taxon>Fungi</taxon>
        <taxon>Dikarya</taxon>
        <taxon>Basidiomycota</taxon>
        <taxon>Pucciniomycotina</taxon>
        <taxon>Pucciniomycetes</taxon>
        <taxon>Pucciniales</taxon>
        <taxon>Pucciniaceae</taxon>
        <taxon>Puccinia</taxon>
    </lineage>
</organism>
<reference evidence="3 4" key="1">
    <citation type="submission" date="2017-12" db="EMBL/GenBank/DDBJ databases">
        <title>Gene loss provides genomic basis for host adaptation in cereal stripe rust fungi.</title>
        <authorList>
            <person name="Xia C."/>
        </authorList>
    </citation>
    <scope>NUCLEOTIDE SEQUENCE [LARGE SCALE GENOMIC DNA]</scope>
    <source>
        <strain evidence="3 4">93TX-2</strain>
    </source>
</reference>
<dbReference type="AlphaFoldDB" id="A0A2S4WBG2"/>
<reference evidence="4" key="3">
    <citation type="journal article" date="2018" name="Mol. Plant Microbe Interact.">
        <title>Genome sequence resources for the wheat stripe rust pathogen (Puccinia striiformis f. sp. tritici) and the barley stripe rust pathogen (Puccinia striiformis f. sp. hordei).</title>
        <authorList>
            <person name="Xia C."/>
            <person name="Wang M."/>
            <person name="Yin C."/>
            <person name="Cornejo O.E."/>
            <person name="Hulbert S.H."/>
            <person name="Chen X."/>
        </authorList>
    </citation>
    <scope>NUCLEOTIDE SEQUENCE [LARGE SCALE GENOMIC DNA]</scope>
    <source>
        <strain evidence="4">93TX-2</strain>
    </source>
</reference>
<evidence type="ECO:0000256" key="1">
    <source>
        <dbReference type="SAM" id="Coils"/>
    </source>
</evidence>
<dbReference type="PANTHER" id="PTHR45615:SF36">
    <property type="entry name" value="MYOSIN HEAVY CHAIN-LIKE, ISOFORM B-RELATED"/>
    <property type="match status" value="1"/>
</dbReference>
<feature type="compositionally biased region" description="Polar residues" evidence="2">
    <location>
        <begin position="1119"/>
        <end position="1155"/>
    </location>
</feature>
<dbReference type="InterPro" id="IPR035439">
    <property type="entry name" value="UPF0145_dom_sf"/>
</dbReference>
<dbReference type="GO" id="GO:0016460">
    <property type="term" value="C:myosin II complex"/>
    <property type="evidence" value="ECO:0007669"/>
    <property type="project" value="TreeGrafter"/>
</dbReference>
<dbReference type="Gene3D" id="3.30.110.70">
    <property type="entry name" value="Hypothetical protein apc22750. Chain B"/>
    <property type="match status" value="1"/>
</dbReference>
<feature type="region of interest" description="Disordered" evidence="2">
    <location>
        <begin position="32"/>
        <end position="66"/>
    </location>
</feature>
<feature type="region of interest" description="Disordered" evidence="2">
    <location>
        <begin position="1023"/>
        <end position="1044"/>
    </location>
</feature>
<feature type="region of interest" description="Disordered" evidence="2">
    <location>
        <begin position="719"/>
        <end position="992"/>
    </location>
</feature>
<evidence type="ECO:0000313" key="4">
    <source>
        <dbReference type="Proteomes" id="UP000238274"/>
    </source>
</evidence>
<feature type="coiled-coil region" evidence="1">
    <location>
        <begin position="197"/>
        <end position="289"/>
    </location>
</feature>
<proteinExistence type="predicted"/>
<evidence type="ECO:0000313" key="3">
    <source>
        <dbReference type="EMBL" id="POW19099.1"/>
    </source>
</evidence>
<dbReference type="InterPro" id="IPR002765">
    <property type="entry name" value="UPF0145_YbjQ-like"/>
</dbReference>
<sequence length="1227" mass="135599">MPLTSKLNLEVGARTWRGYIRPDTQEGWLLGNGTAHWTSKSKPSSAISPAADPTPVRPQSAPKSDPIIEVLPEDPGPSEEAVRIDLERRILAEEKMKIEEMNRHAQETLEQAELIRQKVTEAQEINAMAAKKEADQRLLHQQAIEEEKQQLLFEADRKLQQVREEMAVNKQKYETEASILNIHFALLKERQERTLALESEAEARAKVREAAEEARATQRERELIQERAESLERLKQEAMEEYRRTHDELRRAQEEQLRKELEDARQAILEESAARKAALEAEREATLLQLKEEAQLEYQKQLESHLQLGKETTEALKEASAKAAEEFKLQSQEAIKSLRSIASDSYPRSERSVLQKSSAGKSSSAGKIFSPNPTSDGKTSSSSVIPAGKPTPAPCKPGPTDEEIQKKREAMRQRLLLGVFTPNVNRIHEWGLRSAPAPFPATVPSPSAWESPANRQRANSVGQVNLSTPFNLGSAMVTHLNHQQIAPLRGSYNQDPYSRSVNAHPSRGDLYCNPSTAHAVNRMTTIPQASPAPTPAASNSLGDQWGTYNNLGEQLGAATKKNEKAKKSAYQGQSKEVTTREQQTKVEKYAFQYTEPQYDHDDDSSLPVTTMSTIRGYNVVAVYGHVRGVGLRNSTKEQNERTLAQERDQATLAMWRQAERKGANFVIGLKFQNIFVSLSLTEILATGTVSEESSCISLIHLLVTFTCYVQAVRMEPSAPTMLPPPGSESQNVEQNAAPPTKPNKGQKGTGTKEESQNGKKKNKGKRNDESVAQVPENSWGGDGWVPPPAEDETSDQGDDIPGYTQHDSTGWGGVVEEPKKKQKEKKEKKAKQNEPEVDLSGGWGGWDQQAAEQEDDNEDDDGDEVTNAGLWMNDFNDAGDTGVGWNEPKKSENGNKKDHNGSKKDQNSNKKDQNGNKKGTNGNKGGKDESQKKGTKEKGKQVRDDPENQTSTPDDDPTNRGKQNKKQQNQLGHQNSHPPEAPGASPVAGLYGAYGQMNSGAMVNRSQQPREWNTSPSLAVVHPGQAWSHSGPPGHDYDDPRAMYPYRRSPRYEQEAYNRRGPGHDFHPMYHSYPSFPMPVTAPPPHYPYVYNQRPPMQLGWASGGEGHGYQAREELSEQQHSGGDSRSSRTTQNPNGNGWNTAPTQPKTNHDSWGNSNTPSGSSSTSGSDPSDRTHQAPQNNFNKAPQNNSNTTTKGKGKTQAPKKSSPAAEPESTGWDFAGWGGTD</sequence>
<reference evidence="4" key="2">
    <citation type="journal article" date="2018" name="BMC Genomics">
        <title>Genomic insights into host adaptation between the wheat stripe rust pathogen (Puccinia striiformis f. sp. tritici) and the barley stripe rust pathogen (Puccinia striiformis f. sp. hordei).</title>
        <authorList>
            <person name="Xia C."/>
            <person name="Wang M."/>
            <person name="Yin C."/>
            <person name="Cornejo O.E."/>
            <person name="Hulbert S.H."/>
            <person name="Chen X."/>
        </authorList>
    </citation>
    <scope>NUCLEOTIDE SEQUENCE [LARGE SCALE GENOMIC DNA]</scope>
    <source>
        <strain evidence="4">93TX-2</strain>
    </source>
</reference>
<accession>A0A2S4WBG2</accession>
<dbReference type="SUPFAM" id="SSF117782">
    <property type="entry name" value="YbjQ-like"/>
    <property type="match status" value="1"/>
</dbReference>
<feature type="region of interest" description="Disordered" evidence="2">
    <location>
        <begin position="346"/>
        <end position="401"/>
    </location>
</feature>
<dbReference type="Proteomes" id="UP000238274">
    <property type="component" value="Unassembled WGS sequence"/>
</dbReference>
<feature type="region of interest" description="Disordered" evidence="2">
    <location>
        <begin position="1089"/>
        <end position="1227"/>
    </location>
</feature>
<dbReference type="GO" id="GO:0031032">
    <property type="term" value="P:actomyosin structure organization"/>
    <property type="evidence" value="ECO:0007669"/>
    <property type="project" value="TreeGrafter"/>
</dbReference>
<evidence type="ECO:0000256" key="2">
    <source>
        <dbReference type="SAM" id="MobiDB-lite"/>
    </source>
</evidence>
<name>A0A2S4WBG2_9BASI</name>
<comment type="caution">
    <text evidence="3">The sequence shown here is derived from an EMBL/GenBank/DDBJ whole genome shotgun (WGS) entry which is preliminary data.</text>
</comment>
<feature type="compositionally biased region" description="Basic and acidic residues" evidence="2">
    <location>
        <begin position="816"/>
        <end position="834"/>
    </location>
</feature>
<keyword evidence="1" id="KW-0175">Coiled coil</keyword>
<feature type="compositionally biased region" description="Low complexity" evidence="2">
    <location>
        <begin position="356"/>
        <end position="367"/>
    </location>
</feature>
<dbReference type="PANTHER" id="PTHR45615">
    <property type="entry name" value="MYOSIN HEAVY CHAIN, NON-MUSCLE"/>
    <property type="match status" value="1"/>
</dbReference>
<dbReference type="GO" id="GO:0032982">
    <property type="term" value="C:myosin filament"/>
    <property type="evidence" value="ECO:0007669"/>
    <property type="project" value="TreeGrafter"/>
</dbReference>
<dbReference type="CDD" id="cd06503">
    <property type="entry name" value="ATP-synt_Fo_b"/>
    <property type="match status" value="1"/>
</dbReference>
<gene>
    <name evidence="3" type="ORF">PSHT_05044</name>
</gene>
<feature type="compositionally biased region" description="Polar residues" evidence="2">
    <location>
        <begin position="1177"/>
        <end position="1192"/>
    </location>
</feature>
<feature type="compositionally biased region" description="Acidic residues" evidence="2">
    <location>
        <begin position="789"/>
        <end position="798"/>
    </location>
</feature>
<dbReference type="GO" id="GO:0005737">
    <property type="term" value="C:cytoplasm"/>
    <property type="evidence" value="ECO:0007669"/>
    <property type="project" value="TreeGrafter"/>
</dbReference>
<dbReference type="EMBL" id="PKSM01000054">
    <property type="protein sequence ID" value="POW19099.1"/>
    <property type="molecule type" value="Genomic_DNA"/>
</dbReference>
<feature type="coiled-coil region" evidence="1">
    <location>
        <begin position="91"/>
        <end position="165"/>
    </location>
</feature>
<feature type="compositionally biased region" description="Acidic residues" evidence="2">
    <location>
        <begin position="852"/>
        <end position="864"/>
    </location>
</feature>
<feature type="compositionally biased region" description="Low complexity" evidence="2">
    <location>
        <begin position="1156"/>
        <end position="1170"/>
    </location>
</feature>